<keyword evidence="1" id="KW-0472">Membrane</keyword>
<evidence type="ECO:0000313" key="3">
    <source>
        <dbReference type="Proteomes" id="UP000004994"/>
    </source>
</evidence>
<sequence>MDYYNEEVTPSSASNSTIAHIVDGWVAMIFGIFALFCLFKCCCYTERVLSSEKIEMLSIAPVGDQHDHSRLVIMPGDQNPTCIAMPVSSPCLHHTQDG</sequence>
<evidence type="ECO:0000256" key="1">
    <source>
        <dbReference type="SAM" id="Phobius"/>
    </source>
</evidence>
<dbReference type="InParanoid" id="A0A3Q7FT91"/>
<keyword evidence="1" id="KW-0812">Transmembrane</keyword>
<proteinExistence type="predicted"/>
<feature type="transmembrane region" description="Helical" evidence="1">
    <location>
        <begin position="24"/>
        <end position="43"/>
    </location>
</feature>
<dbReference type="OMA" id="CCCYTER"/>
<reference evidence="2" key="1">
    <citation type="journal article" date="2012" name="Nature">
        <title>The tomato genome sequence provides insights into fleshy fruit evolution.</title>
        <authorList>
            <consortium name="Tomato Genome Consortium"/>
        </authorList>
    </citation>
    <scope>NUCLEOTIDE SEQUENCE [LARGE SCALE GENOMIC DNA]</scope>
    <source>
        <strain evidence="2">cv. Heinz 1706</strain>
    </source>
</reference>
<keyword evidence="1" id="KW-1133">Transmembrane helix</keyword>
<organism evidence="2">
    <name type="scientific">Solanum lycopersicum</name>
    <name type="common">Tomato</name>
    <name type="synonym">Lycopersicon esculentum</name>
    <dbReference type="NCBI Taxonomy" id="4081"/>
    <lineage>
        <taxon>Eukaryota</taxon>
        <taxon>Viridiplantae</taxon>
        <taxon>Streptophyta</taxon>
        <taxon>Embryophyta</taxon>
        <taxon>Tracheophyta</taxon>
        <taxon>Spermatophyta</taxon>
        <taxon>Magnoliopsida</taxon>
        <taxon>eudicotyledons</taxon>
        <taxon>Gunneridae</taxon>
        <taxon>Pentapetalae</taxon>
        <taxon>asterids</taxon>
        <taxon>lamiids</taxon>
        <taxon>Solanales</taxon>
        <taxon>Solanaceae</taxon>
        <taxon>Solanoideae</taxon>
        <taxon>Solaneae</taxon>
        <taxon>Solanum</taxon>
        <taxon>Solanum subgen. Lycopersicon</taxon>
    </lineage>
</organism>
<protein>
    <submittedName>
        <fullName evidence="2">Uncharacterized protein</fullName>
    </submittedName>
</protein>
<evidence type="ECO:0000313" key="2">
    <source>
        <dbReference type="EnsemblPlants" id="Solyc03g114610.1.1.1"/>
    </source>
</evidence>
<dbReference type="EnsemblPlants" id="Solyc03g114610.1.1">
    <property type="protein sequence ID" value="Solyc03g114610.1.1.1"/>
    <property type="gene ID" value="Solyc03g114610.1"/>
</dbReference>
<dbReference type="AlphaFoldDB" id="A0A3Q7FT91"/>
<reference evidence="2" key="2">
    <citation type="submission" date="2019-01" db="UniProtKB">
        <authorList>
            <consortium name="EnsemblPlants"/>
        </authorList>
    </citation>
    <scope>IDENTIFICATION</scope>
    <source>
        <strain evidence="2">cv. Heinz 1706</strain>
    </source>
</reference>
<dbReference type="Gramene" id="Solyc03g114610.1.1">
    <property type="protein sequence ID" value="Solyc03g114610.1.1.1"/>
    <property type="gene ID" value="Solyc03g114610.1"/>
</dbReference>
<accession>A0A3Q7FT91</accession>
<name>A0A3Q7FT91_SOLLC</name>
<keyword evidence="3" id="KW-1185">Reference proteome</keyword>
<dbReference type="PaxDb" id="4081-Solyc03g114610.1.1"/>
<dbReference type="Proteomes" id="UP000004994">
    <property type="component" value="Chromosome 3"/>
</dbReference>